<accession>A0A3M2L2W4</accession>
<keyword evidence="1" id="KW-0812">Transmembrane</keyword>
<comment type="caution">
    <text evidence="2">The sequence shown here is derived from an EMBL/GenBank/DDBJ whole genome shotgun (WGS) entry which is preliminary data.</text>
</comment>
<keyword evidence="1" id="KW-1133">Transmembrane helix</keyword>
<organism evidence="2 3">
    <name type="scientific">Nocardia stercoris</name>
    <dbReference type="NCBI Taxonomy" id="2483361"/>
    <lineage>
        <taxon>Bacteria</taxon>
        <taxon>Bacillati</taxon>
        <taxon>Actinomycetota</taxon>
        <taxon>Actinomycetes</taxon>
        <taxon>Mycobacteriales</taxon>
        <taxon>Nocardiaceae</taxon>
        <taxon>Nocardia</taxon>
    </lineage>
</organism>
<dbReference type="EMBL" id="RFFH01000018">
    <property type="protein sequence ID" value="RMI28858.1"/>
    <property type="molecule type" value="Genomic_DNA"/>
</dbReference>
<proteinExistence type="predicted"/>
<evidence type="ECO:0000313" key="2">
    <source>
        <dbReference type="EMBL" id="RMI28858.1"/>
    </source>
</evidence>
<reference evidence="2 3" key="1">
    <citation type="submission" date="2018-10" db="EMBL/GenBank/DDBJ databases">
        <title>Isolation from cow dung.</title>
        <authorList>
            <person name="Ling L."/>
        </authorList>
    </citation>
    <scope>NUCLEOTIDE SEQUENCE [LARGE SCALE GENOMIC DNA]</scope>
    <source>
        <strain evidence="2 3">NEAU-LL90</strain>
    </source>
</reference>
<sequence length="158" mass="17534">MIGGARFSDLSATEQDKVLLGAVVAADVARTGLGRFMRTAAPILFWPLTVLALVASVQGVPLWLLVTLAVLMYFVGVLAAQFVLWNRRAVYQLDCRLAELMGRPYWDGLADLESREGSQIPKGFITWYCRLVVPSRPRRVKRLDAATRCSGQGWKPPQ</sequence>
<keyword evidence="3" id="KW-1185">Reference proteome</keyword>
<name>A0A3M2L2W4_9NOCA</name>
<keyword evidence="1" id="KW-0472">Membrane</keyword>
<gene>
    <name evidence="2" type="ORF">EBN03_28725</name>
</gene>
<evidence type="ECO:0000256" key="1">
    <source>
        <dbReference type="SAM" id="Phobius"/>
    </source>
</evidence>
<evidence type="ECO:0000313" key="3">
    <source>
        <dbReference type="Proteomes" id="UP000279275"/>
    </source>
</evidence>
<protein>
    <submittedName>
        <fullName evidence="2">Uncharacterized protein</fullName>
    </submittedName>
</protein>
<feature type="transmembrane region" description="Helical" evidence="1">
    <location>
        <begin position="63"/>
        <end position="84"/>
    </location>
</feature>
<dbReference type="Proteomes" id="UP000279275">
    <property type="component" value="Unassembled WGS sequence"/>
</dbReference>
<feature type="transmembrane region" description="Helical" evidence="1">
    <location>
        <begin position="39"/>
        <end position="57"/>
    </location>
</feature>
<dbReference type="AlphaFoldDB" id="A0A3M2L2W4"/>